<dbReference type="PANTHER" id="PTHR35889:SF3">
    <property type="entry name" value="F-BOX DOMAIN-CONTAINING PROTEIN"/>
    <property type="match status" value="1"/>
</dbReference>
<evidence type="ECO:0008006" key="6">
    <source>
        <dbReference type="Google" id="ProtNLM"/>
    </source>
</evidence>
<dbReference type="RefSeq" id="WP_229816567.1">
    <property type="nucleotide sequence ID" value="NZ_BMZC01000011.1"/>
</dbReference>
<organism evidence="4 5">
    <name type="scientific">Paraglaciecola chathamensis</name>
    <dbReference type="NCBI Taxonomy" id="368405"/>
    <lineage>
        <taxon>Bacteria</taxon>
        <taxon>Pseudomonadati</taxon>
        <taxon>Pseudomonadota</taxon>
        <taxon>Gammaproteobacteria</taxon>
        <taxon>Alteromonadales</taxon>
        <taxon>Alteromonadaceae</taxon>
        <taxon>Paraglaciecola</taxon>
    </lineage>
</organism>
<dbReference type="Pfam" id="PF07583">
    <property type="entry name" value="PSCyt2"/>
    <property type="match status" value="1"/>
</dbReference>
<dbReference type="Pfam" id="PF07635">
    <property type="entry name" value="PSCyt1"/>
    <property type="match status" value="1"/>
</dbReference>
<dbReference type="GO" id="GO:0020037">
    <property type="term" value="F:heme binding"/>
    <property type="evidence" value="ECO:0007669"/>
    <property type="project" value="InterPro"/>
</dbReference>
<proteinExistence type="predicted"/>
<evidence type="ECO:0000313" key="5">
    <source>
        <dbReference type="Proteomes" id="UP000622604"/>
    </source>
</evidence>
<dbReference type="InterPro" id="IPR022655">
    <property type="entry name" value="DUF1553"/>
</dbReference>
<dbReference type="GO" id="GO:0009055">
    <property type="term" value="F:electron transfer activity"/>
    <property type="evidence" value="ECO:0007669"/>
    <property type="project" value="InterPro"/>
</dbReference>
<dbReference type="InterPro" id="IPR011444">
    <property type="entry name" value="DUF1549"/>
</dbReference>
<dbReference type="EMBL" id="BMZC01000011">
    <property type="protein sequence ID" value="GGZ74406.1"/>
    <property type="molecule type" value="Genomic_DNA"/>
</dbReference>
<dbReference type="PROSITE" id="PS51257">
    <property type="entry name" value="PROKAR_LIPOPROTEIN"/>
    <property type="match status" value="1"/>
</dbReference>
<reference evidence="4" key="2">
    <citation type="submission" date="2020-09" db="EMBL/GenBank/DDBJ databases">
        <authorList>
            <person name="Sun Q."/>
            <person name="Kim S."/>
        </authorList>
    </citation>
    <scope>NUCLEOTIDE SEQUENCE</scope>
    <source>
        <strain evidence="4">KCTC 32337</strain>
    </source>
</reference>
<name>A0A8H9ID68_9ALTE</name>
<protein>
    <recommendedName>
        <fullName evidence="6">Cytochrome c domain-containing protein</fullName>
    </recommendedName>
</protein>
<dbReference type="AlphaFoldDB" id="A0A8H9ID68"/>
<evidence type="ECO:0000259" key="3">
    <source>
        <dbReference type="Pfam" id="PF07635"/>
    </source>
</evidence>
<dbReference type="PANTHER" id="PTHR35889">
    <property type="entry name" value="CYCLOINULO-OLIGOSACCHARIDE FRUCTANOTRANSFERASE-RELATED"/>
    <property type="match status" value="1"/>
</dbReference>
<reference evidence="4" key="1">
    <citation type="journal article" date="2014" name="Int. J. Syst. Evol. Microbiol.">
        <title>Complete genome sequence of Corynebacterium casei LMG S-19264T (=DSM 44701T), isolated from a smear-ripened cheese.</title>
        <authorList>
            <consortium name="US DOE Joint Genome Institute (JGI-PGF)"/>
            <person name="Walter F."/>
            <person name="Albersmeier A."/>
            <person name="Kalinowski J."/>
            <person name="Ruckert C."/>
        </authorList>
    </citation>
    <scope>NUCLEOTIDE SEQUENCE</scope>
    <source>
        <strain evidence="4">KCTC 32337</strain>
    </source>
</reference>
<dbReference type="Proteomes" id="UP000622604">
    <property type="component" value="Unassembled WGS sequence"/>
</dbReference>
<evidence type="ECO:0000259" key="1">
    <source>
        <dbReference type="Pfam" id="PF07583"/>
    </source>
</evidence>
<dbReference type="SUPFAM" id="SSF46626">
    <property type="entry name" value="Cytochrome c"/>
    <property type="match status" value="1"/>
</dbReference>
<dbReference type="InterPro" id="IPR036909">
    <property type="entry name" value="Cyt_c-like_dom_sf"/>
</dbReference>
<dbReference type="InterPro" id="IPR013320">
    <property type="entry name" value="ConA-like_dom_sf"/>
</dbReference>
<dbReference type="Gene3D" id="2.60.120.200">
    <property type="match status" value="1"/>
</dbReference>
<gene>
    <name evidence="4" type="ORF">GCM10011274_35970</name>
</gene>
<accession>A0A8H9ID68</accession>
<dbReference type="Pfam" id="PF07587">
    <property type="entry name" value="PSD1"/>
    <property type="match status" value="1"/>
</dbReference>
<evidence type="ECO:0000259" key="2">
    <source>
        <dbReference type="Pfam" id="PF07587"/>
    </source>
</evidence>
<sequence length="1073" mass="119847">MKNHFFLSSVVVVFPVVALLTGCGEDASDVAFKEPLPDVVDFNYHVKPILSDTCYLCHGPDVTNAKAGLSLSNFNSATSHMTDEGLAALVAGSAKDSAAYRRIMSDDENVVMPPPESNLSLSAREKALIGKWIDQGAKYKKHWSFIAPEKSALPTPNNATWAATPVDNFILKAIEDKGLTASPRAEKETLIRRVTFDLTGLPPTLEEIDAFLADTSPDAYQKVVERLLASSAFGERLATQWLDVARYADTHGYSTDFYRDMSPYRDWVIQAFNQNMPFDEFVTWQLAGDLMPNPTKEQVLATAFNRIHAQNGEGGIVAEEFRVEYVKDRVQTVGTGLLGLTMHCAQCHDHKYDPISAKEYYATTAFFNNIEESGQISYDANDMPVPTLLLPTDTQEAQLKRITAKINALTQQMDSRYTADNNEFKQWVNSHLPSAPRDTNQNLVAYFPLQASDSNQRIANQVNKDAPGKVIFGSDPKKKVGDAMVHINKQGREAIRLNGDDPLYFPQVNGFERAKRFSISLDTQIPDTLEEGVLFHYNKAGILYNFKGFDVSVEDGRWQVRFAHTYPFNAITLTSAEKIKRNQWQNVTLTYDGSSKAAGVHFYIDGQPLEMRVEKDNLYKDFKHTREGVLKEMGLKIGARWRSRGTPDTLVDNVRVYDTDLTMVEVVKVFGTPSSTPEFAQQDLLALYNHRYNSAFQQDIAHLTELRAEHSSLAEQIQEIMVMKEASNPKQAYVLNRGSYAEHGEPVQPGVPETVLEFDESLPKNRLGLAKWLTDANNPLVSRVVVNRYWQMIYGQGLVTTPEDFGSQGKLPSHPELLDWLAVEFIESGWDVKRLIAMMVNSSTYTQSSKSSPELKELDPENILLARGPSARLSAEMIRDNALASSGLLVEQVGGQSVHPYQPDGIWRMNNMDYEQGSGQDLYRRSMYTIYKRSVPPPNMTAFDAPSRAHSVGVRQETSTPLQALALLNDPQIVEASRVLAQGVLTDTANISEQLKKVYRILTSRVPSDAELTLMQEMYSDIEHNFSQAPDKATEFLSVGEAPTDGELDEIKLAALGTVTNMLINHDASVIKR</sequence>
<dbReference type="SUPFAM" id="SSF49899">
    <property type="entry name" value="Concanavalin A-like lectins/glucanases"/>
    <property type="match status" value="1"/>
</dbReference>
<feature type="domain" description="DUF1553" evidence="2">
    <location>
        <begin position="765"/>
        <end position="1018"/>
    </location>
</feature>
<dbReference type="Pfam" id="PF13385">
    <property type="entry name" value="Laminin_G_3"/>
    <property type="match status" value="1"/>
</dbReference>
<comment type="caution">
    <text evidence="4">The sequence shown here is derived from an EMBL/GenBank/DDBJ whole genome shotgun (WGS) entry which is preliminary data.</text>
</comment>
<evidence type="ECO:0000313" key="4">
    <source>
        <dbReference type="EMBL" id="GGZ74406.1"/>
    </source>
</evidence>
<feature type="domain" description="Cytochrome C Planctomycete-type" evidence="3">
    <location>
        <begin position="54"/>
        <end position="116"/>
    </location>
</feature>
<feature type="domain" description="DUF1549" evidence="1">
    <location>
        <begin position="165"/>
        <end position="371"/>
    </location>
</feature>
<dbReference type="InterPro" id="IPR011429">
    <property type="entry name" value="Cyt_c_Planctomycete-type"/>
</dbReference>